<dbReference type="EMBL" id="LAZR01000163">
    <property type="protein sequence ID" value="KKN85059.1"/>
    <property type="molecule type" value="Genomic_DNA"/>
</dbReference>
<organism evidence="1">
    <name type="scientific">marine sediment metagenome</name>
    <dbReference type="NCBI Taxonomy" id="412755"/>
    <lineage>
        <taxon>unclassified sequences</taxon>
        <taxon>metagenomes</taxon>
        <taxon>ecological metagenomes</taxon>
    </lineage>
</organism>
<accession>A0A0F9U0G8</accession>
<protein>
    <submittedName>
        <fullName evidence="1">Uncharacterized protein</fullName>
    </submittedName>
</protein>
<dbReference type="AlphaFoldDB" id="A0A0F9U0G8"/>
<sequence>MIVNAKPLIKCEQLTLCDDNELTGQAGIFEFTQDVCWLREASATVALYHGGQEIREIDCFSDQLKFLDCIDKARNAYDRTCELFGIARASTLEACITLDIIDVPYALAPLQGFKPESLRRFQSPIYFLDKGAEEKGMILLEPFTILSKTPILTSLTHLKSRGRIEAQLRAMIRAQRVSAGVTTR</sequence>
<comment type="caution">
    <text evidence="1">The sequence shown here is derived from an EMBL/GenBank/DDBJ whole genome shotgun (WGS) entry which is preliminary data.</text>
</comment>
<reference evidence="1" key="1">
    <citation type="journal article" date="2015" name="Nature">
        <title>Complex archaea that bridge the gap between prokaryotes and eukaryotes.</title>
        <authorList>
            <person name="Spang A."/>
            <person name="Saw J.H."/>
            <person name="Jorgensen S.L."/>
            <person name="Zaremba-Niedzwiedzka K."/>
            <person name="Martijn J."/>
            <person name="Lind A.E."/>
            <person name="van Eijk R."/>
            <person name="Schleper C."/>
            <person name="Guy L."/>
            <person name="Ettema T.J."/>
        </authorList>
    </citation>
    <scope>NUCLEOTIDE SEQUENCE</scope>
</reference>
<name>A0A0F9U0G8_9ZZZZ</name>
<proteinExistence type="predicted"/>
<gene>
    <name evidence="1" type="ORF">LCGC14_0282280</name>
</gene>
<evidence type="ECO:0000313" key="1">
    <source>
        <dbReference type="EMBL" id="KKN85059.1"/>
    </source>
</evidence>